<sequence length="419" mass="45594" precursor="true">MAPSRRRFLAALPGLAAAVTAAAQERRTPRVLLRSAWQTVNIGDIGHTPGMVALLTELIPGVELTLWPGNLGDGVKPMLQKHFPALRFADTAEARRAAFDRCDFLLHGSGPSLVGGRQVAEWRDATKKPYGVLGITLGAADAATRATLDGARFLYLRDSGSVEWARQAKLACPVIDFAPDAAFSTTIRDDAGAEAYLRAAGLWGESFVCFIPRLRFTPYWLIRNTPMTDADREKDRTNQRLKEADHAKVRAALVALVRDAGLKVLVCPEDKSHMAVGKELLVDPLPADVRAKVVWREHYWLTDLAVAVYARSAGLVSMDMHSPIMAVGNGVPAIHCRFAEQTSKGRMWRDVGLGDWLFDLDEERDGARITAAALAMVRDRDATRARVAKARAFVTAKQRAAVTTLTQSLPASRPPSGGG</sequence>
<dbReference type="InterPro" id="IPR007345">
    <property type="entry name" value="Polysacch_pyruvyl_Trfase"/>
</dbReference>
<keyword evidence="4" id="KW-1185">Reference proteome</keyword>
<dbReference type="AlphaFoldDB" id="A0A517XNK5"/>
<keyword evidence="3" id="KW-0808">Transferase</keyword>
<evidence type="ECO:0000256" key="1">
    <source>
        <dbReference type="SAM" id="SignalP"/>
    </source>
</evidence>
<evidence type="ECO:0000259" key="2">
    <source>
        <dbReference type="Pfam" id="PF04230"/>
    </source>
</evidence>
<dbReference type="InterPro" id="IPR006311">
    <property type="entry name" value="TAT_signal"/>
</dbReference>
<organism evidence="3 4">
    <name type="scientific">Urbifossiella limnaea</name>
    <dbReference type="NCBI Taxonomy" id="2528023"/>
    <lineage>
        <taxon>Bacteria</taxon>
        <taxon>Pseudomonadati</taxon>
        <taxon>Planctomycetota</taxon>
        <taxon>Planctomycetia</taxon>
        <taxon>Gemmatales</taxon>
        <taxon>Gemmataceae</taxon>
        <taxon>Urbifossiella</taxon>
    </lineage>
</organism>
<keyword evidence="1" id="KW-0732">Signal</keyword>
<dbReference type="RefSeq" id="WP_145234821.1">
    <property type="nucleotide sequence ID" value="NZ_CP036273.1"/>
</dbReference>
<name>A0A517XNK5_9BACT</name>
<protein>
    <submittedName>
        <fullName evidence="3">Polysaccharide pyruvyl transferase</fullName>
    </submittedName>
</protein>
<accession>A0A517XNK5</accession>
<evidence type="ECO:0000313" key="4">
    <source>
        <dbReference type="Proteomes" id="UP000319576"/>
    </source>
</evidence>
<dbReference type="EMBL" id="CP036273">
    <property type="protein sequence ID" value="QDU19089.1"/>
    <property type="molecule type" value="Genomic_DNA"/>
</dbReference>
<evidence type="ECO:0000313" key="3">
    <source>
        <dbReference type="EMBL" id="QDU19089.1"/>
    </source>
</evidence>
<dbReference type="Pfam" id="PF04230">
    <property type="entry name" value="PS_pyruv_trans"/>
    <property type="match status" value="1"/>
</dbReference>
<dbReference type="Proteomes" id="UP000319576">
    <property type="component" value="Chromosome"/>
</dbReference>
<dbReference type="OrthoDB" id="5093983at2"/>
<reference evidence="3 4" key="1">
    <citation type="submission" date="2019-02" db="EMBL/GenBank/DDBJ databases">
        <title>Deep-cultivation of Planctomycetes and their phenomic and genomic characterization uncovers novel biology.</title>
        <authorList>
            <person name="Wiegand S."/>
            <person name="Jogler M."/>
            <person name="Boedeker C."/>
            <person name="Pinto D."/>
            <person name="Vollmers J."/>
            <person name="Rivas-Marin E."/>
            <person name="Kohn T."/>
            <person name="Peeters S.H."/>
            <person name="Heuer A."/>
            <person name="Rast P."/>
            <person name="Oberbeckmann S."/>
            <person name="Bunk B."/>
            <person name="Jeske O."/>
            <person name="Meyerdierks A."/>
            <person name="Storesund J.E."/>
            <person name="Kallscheuer N."/>
            <person name="Luecker S."/>
            <person name="Lage O.M."/>
            <person name="Pohl T."/>
            <person name="Merkel B.J."/>
            <person name="Hornburger P."/>
            <person name="Mueller R.-W."/>
            <person name="Bruemmer F."/>
            <person name="Labrenz M."/>
            <person name="Spormann A.M."/>
            <person name="Op den Camp H."/>
            <person name="Overmann J."/>
            <person name="Amann R."/>
            <person name="Jetten M.S.M."/>
            <person name="Mascher T."/>
            <person name="Medema M.H."/>
            <person name="Devos D.P."/>
            <person name="Kaster A.-K."/>
            <person name="Ovreas L."/>
            <person name="Rohde M."/>
            <person name="Galperin M.Y."/>
            <person name="Jogler C."/>
        </authorList>
    </citation>
    <scope>NUCLEOTIDE SEQUENCE [LARGE SCALE GENOMIC DNA]</scope>
    <source>
        <strain evidence="3 4">ETA_A1</strain>
    </source>
</reference>
<dbReference type="GO" id="GO:0016740">
    <property type="term" value="F:transferase activity"/>
    <property type="evidence" value="ECO:0007669"/>
    <property type="project" value="UniProtKB-KW"/>
</dbReference>
<feature type="signal peptide" evidence="1">
    <location>
        <begin position="1"/>
        <end position="23"/>
    </location>
</feature>
<dbReference type="KEGG" id="uli:ETAA1_09920"/>
<feature type="domain" description="Polysaccharide pyruvyl transferase" evidence="2">
    <location>
        <begin position="102"/>
        <end position="336"/>
    </location>
</feature>
<proteinExistence type="predicted"/>
<dbReference type="PROSITE" id="PS51318">
    <property type="entry name" value="TAT"/>
    <property type="match status" value="1"/>
</dbReference>
<gene>
    <name evidence="3" type="ORF">ETAA1_09920</name>
</gene>
<feature type="chain" id="PRO_5022040604" evidence="1">
    <location>
        <begin position="24"/>
        <end position="419"/>
    </location>
</feature>